<evidence type="ECO:0000256" key="1">
    <source>
        <dbReference type="SAM" id="Coils"/>
    </source>
</evidence>
<reference evidence="2 3" key="1">
    <citation type="submission" date="2021-04" db="EMBL/GenBank/DDBJ databases">
        <authorList>
            <person name="Bliznina A."/>
        </authorList>
    </citation>
    <scope>NUCLEOTIDE SEQUENCE [LARGE SCALE GENOMIC DNA]</scope>
</reference>
<keyword evidence="1" id="KW-0175">Coiled coil</keyword>
<evidence type="ECO:0000313" key="3">
    <source>
        <dbReference type="Proteomes" id="UP001158576"/>
    </source>
</evidence>
<feature type="coiled-coil region" evidence="1">
    <location>
        <begin position="44"/>
        <end position="71"/>
    </location>
</feature>
<accession>A0ABN7TE38</accession>
<organism evidence="2 3">
    <name type="scientific">Oikopleura dioica</name>
    <name type="common">Tunicate</name>
    <dbReference type="NCBI Taxonomy" id="34765"/>
    <lineage>
        <taxon>Eukaryota</taxon>
        <taxon>Metazoa</taxon>
        <taxon>Chordata</taxon>
        <taxon>Tunicata</taxon>
        <taxon>Appendicularia</taxon>
        <taxon>Copelata</taxon>
        <taxon>Oikopleuridae</taxon>
        <taxon>Oikopleura</taxon>
    </lineage>
</organism>
<sequence>MEALATTAQAVNNFKNGLKGELTAEQKRGIAEIKKLVAVFKTEKSNDDEEIQKLEVMMKEKRAEFEERRKNAIAASDARKAESDRLKQLWEDRISDDKKEQETAYTGASMGYDKEKARQFRAVFRKRLRRSKFLVPPKESDSSEINEAEI</sequence>
<gene>
    <name evidence="2" type="ORF">OKIOD_LOCUS15818</name>
</gene>
<dbReference type="EMBL" id="OU015567">
    <property type="protein sequence ID" value="CAG5112886.1"/>
    <property type="molecule type" value="Genomic_DNA"/>
</dbReference>
<name>A0ABN7TE38_OIKDI</name>
<evidence type="ECO:0000313" key="2">
    <source>
        <dbReference type="EMBL" id="CAG5112886.1"/>
    </source>
</evidence>
<keyword evidence="3" id="KW-1185">Reference proteome</keyword>
<proteinExistence type="predicted"/>
<protein>
    <submittedName>
        <fullName evidence="2">Oidioi.mRNA.OKI2018_I69.chr2.g7053.t1.cds</fullName>
    </submittedName>
</protein>
<dbReference type="Proteomes" id="UP001158576">
    <property type="component" value="Chromosome 2"/>
</dbReference>